<dbReference type="Pfam" id="PF13424">
    <property type="entry name" value="TPR_12"/>
    <property type="match status" value="1"/>
</dbReference>
<dbReference type="eggNOG" id="arCOG03038">
    <property type="taxonomic scope" value="Archaea"/>
</dbReference>
<dbReference type="PANTHER" id="PTHR44943:SF8">
    <property type="entry name" value="TPR REPEAT-CONTAINING PROTEIN MJ0263"/>
    <property type="match status" value="1"/>
</dbReference>
<dbReference type="GeneID" id="8365508"/>
<evidence type="ECO:0000256" key="1">
    <source>
        <dbReference type="ARBA" id="ARBA00022737"/>
    </source>
</evidence>
<keyword evidence="5" id="KW-1185">Reference proteome</keyword>
<evidence type="ECO:0000313" key="4">
    <source>
        <dbReference type="EMBL" id="ACV24649.1"/>
    </source>
</evidence>
<dbReference type="PROSITE" id="PS50005">
    <property type="entry name" value="TPR"/>
    <property type="match status" value="3"/>
</dbReference>
<dbReference type="Gene3D" id="1.25.40.10">
    <property type="entry name" value="Tetratricopeptide repeat domain"/>
    <property type="match status" value="1"/>
</dbReference>
<dbReference type="InterPro" id="IPR019734">
    <property type="entry name" value="TPR_rpt"/>
</dbReference>
<feature type="repeat" description="TPR" evidence="3">
    <location>
        <begin position="194"/>
        <end position="227"/>
    </location>
</feature>
<name>C7P7W7_METFA</name>
<protein>
    <submittedName>
        <fullName evidence="4">TPR repeat-containing protein</fullName>
    </submittedName>
</protein>
<dbReference type="Proteomes" id="UP000001495">
    <property type="component" value="Chromosome"/>
</dbReference>
<proteinExistence type="predicted"/>
<dbReference type="STRING" id="573064.Mefer_0831"/>
<dbReference type="InterPro" id="IPR011990">
    <property type="entry name" value="TPR-like_helical_dom_sf"/>
</dbReference>
<organism evidence="4 5">
    <name type="scientific">Methanocaldococcus fervens (strain DSM 4213 / JCM 15782 / AG86)</name>
    <name type="common">Methanococcus fervens</name>
    <dbReference type="NCBI Taxonomy" id="573064"/>
    <lineage>
        <taxon>Archaea</taxon>
        <taxon>Methanobacteriati</taxon>
        <taxon>Methanobacteriota</taxon>
        <taxon>Methanomada group</taxon>
        <taxon>Methanococci</taxon>
        <taxon>Methanococcales</taxon>
        <taxon>Methanocaldococcaceae</taxon>
        <taxon>Methanocaldococcus</taxon>
    </lineage>
</organism>
<dbReference type="AlphaFoldDB" id="C7P7W7"/>
<dbReference type="EMBL" id="CP001696">
    <property type="protein sequence ID" value="ACV24649.1"/>
    <property type="molecule type" value="Genomic_DNA"/>
</dbReference>
<dbReference type="PROSITE" id="PS50293">
    <property type="entry name" value="TPR_REGION"/>
    <property type="match status" value="2"/>
</dbReference>
<evidence type="ECO:0000313" key="5">
    <source>
        <dbReference type="Proteomes" id="UP000001495"/>
    </source>
</evidence>
<feature type="repeat" description="TPR" evidence="3">
    <location>
        <begin position="57"/>
        <end position="90"/>
    </location>
</feature>
<dbReference type="PANTHER" id="PTHR44943">
    <property type="entry name" value="CELLULOSE SYNTHASE OPERON PROTEIN C"/>
    <property type="match status" value="1"/>
</dbReference>
<keyword evidence="2 3" id="KW-0802">TPR repeat</keyword>
<evidence type="ECO:0000256" key="2">
    <source>
        <dbReference type="ARBA" id="ARBA00022803"/>
    </source>
</evidence>
<gene>
    <name evidence="4" type="ordered locus">Mefer_0831</name>
</gene>
<keyword evidence="1" id="KW-0677">Repeat</keyword>
<dbReference type="KEGG" id="mfe:Mefer_0831"/>
<reference evidence="4" key="1">
    <citation type="submission" date="2009-08" db="EMBL/GenBank/DDBJ databases">
        <title>Complete sequence of chromosome of Methanocaldococcus fervens AG86.</title>
        <authorList>
            <consortium name="US DOE Joint Genome Institute"/>
            <person name="Lucas S."/>
            <person name="Copeland A."/>
            <person name="Lapidus A."/>
            <person name="Glavina del Rio T."/>
            <person name="Tice H."/>
            <person name="Bruce D."/>
            <person name="Goodwin L."/>
            <person name="Pitluck S."/>
            <person name="Chertkov O."/>
            <person name="Detter J.C."/>
            <person name="Han C."/>
            <person name="Tapia R."/>
            <person name="Larimer F."/>
            <person name="Land M."/>
            <person name="Hauser L."/>
            <person name="Kyrpides N."/>
            <person name="Ovchinnikova G."/>
            <person name="Lupa-Sieprawska M."/>
            <person name="Whitman W.B."/>
        </authorList>
    </citation>
    <scope>NUCLEOTIDE SEQUENCE [LARGE SCALE GENOMIC DNA]</scope>
    <source>
        <strain evidence="4">AG86</strain>
    </source>
</reference>
<dbReference type="Pfam" id="PF00515">
    <property type="entry name" value="TPR_1"/>
    <property type="match status" value="1"/>
</dbReference>
<evidence type="ECO:0000256" key="3">
    <source>
        <dbReference type="PROSITE-ProRule" id="PRU00339"/>
    </source>
</evidence>
<sequence>MFGNCEEALKCYDKALGIENKFLSAFLLKTTCLESLGKYDELLKTYDEMLSHVPELAPIWVEKAEILRKLGKYEEALFCVNKALELKPDSKNALYIKGVLLKRLGKYKEALECFKKLIDELNTKWLDAIKHAIYLSLTLDNLKDAERYINMGLKIREDDVILWYFKGRLYEYLGKLDEALKCYNKVIELQPTYTKALLNKARIYEKQGDIEKAIKYYNKAIDGRNKDFSE</sequence>
<dbReference type="RefSeq" id="WP_015791386.1">
    <property type="nucleotide sequence ID" value="NC_013156.1"/>
</dbReference>
<dbReference type="Pfam" id="PF13181">
    <property type="entry name" value="TPR_8"/>
    <property type="match status" value="1"/>
</dbReference>
<dbReference type="SUPFAM" id="SSF48452">
    <property type="entry name" value="TPR-like"/>
    <property type="match status" value="1"/>
</dbReference>
<accession>C7P7W7</accession>
<feature type="repeat" description="TPR" evidence="3">
    <location>
        <begin position="160"/>
        <end position="193"/>
    </location>
</feature>
<dbReference type="InterPro" id="IPR051685">
    <property type="entry name" value="Ycf3/AcsC/BcsC/TPR_MFPF"/>
</dbReference>
<dbReference type="SMART" id="SM00028">
    <property type="entry name" value="TPR"/>
    <property type="match status" value="6"/>
</dbReference>
<dbReference type="HOGENOM" id="CLU_003728_11_5_2"/>